<dbReference type="SUPFAM" id="SSF55729">
    <property type="entry name" value="Acyl-CoA N-acyltransferases (Nat)"/>
    <property type="match status" value="1"/>
</dbReference>
<evidence type="ECO:0000313" key="5">
    <source>
        <dbReference type="EMBL" id="SEW11346.1"/>
    </source>
</evidence>
<feature type="domain" description="N-acetyltransferase" evidence="4">
    <location>
        <begin position="12"/>
        <end position="145"/>
    </location>
</feature>
<dbReference type="InterPro" id="IPR000182">
    <property type="entry name" value="GNAT_dom"/>
</dbReference>
<dbReference type="RefSeq" id="WP_165611787.1">
    <property type="nucleotide sequence ID" value="NZ_FOIZ01000001.1"/>
</dbReference>
<keyword evidence="2" id="KW-0012">Acyltransferase</keyword>
<gene>
    <name evidence="5" type="ORF">SAMN04488515_1113</name>
</gene>
<protein>
    <submittedName>
        <fullName evidence="5">Protein N-acetyltransferase, RimJ/RimL family</fullName>
    </submittedName>
</protein>
<dbReference type="PANTHER" id="PTHR43792:SF8">
    <property type="entry name" value="[RIBOSOMAL PROTEIN US5]-ALANINE N-ACETYLTRANSFERASE"/>
    <property type="match status" value="1"/>
</dbReference>
<keyword evidence="6" id="KW-1185">Reference proteome</keyword>
<name>A0A1I0PB49_9RHOB</name>
<accession>A0A1I0PB49</accession>
<proteinExistence type="inferred from homology"/>
<evidence type="ECO:0000256" key="1">
    <source>
        <dbReference type="ARBA" id="ARBA00022679"/>
    </source>
</evidence>
<dbReference type="GO" id="GO:0016747">
    <property type="term" value="F:acyltransferase activity, transferring groups other than amino-acyl groups"/>
    <property type="evidence" value="ECO:0007669"/>
    <property type="project" value="InterPro"/>
</dbReference>
<sequence>MIELGYRNLEHQDFHALHPIVSDWHIVRQLGSWPFPSDPEFTRSRCLAYGGVGFVWGVFTDIGLIGTIGITEGELGYMLDKRFWDQGIGTRIVSHALTEAFKKYDWDQIHASAWFDNPASTRVLTKHGFIESHREIVHSKARDRPTPVIQHVLTREAYNALRDSSE</sequence>
<dbReference type="InterPro" id="IPR016181">
    <property type="entry name" value="Acyl_CoA_acyltransferase"/>
</dbReference>
<dbReference type="AlphaFoldDB" id="A0A1I0PB49"/>
<dbReference type="PANTHER" id="PTHR43792">
    <property type="entry name" value="GNAT FAMILY, PUTATIVE (AFU_ORTHOLOGUE AFUA_3G00765)-RELATED-RELATED"/>
    <property type="match status" value="1"/>
</dbReference>
<dbReference type="EMBL" id="FOIZ01000001">
    <property type="protein sequence ID" value="SEW11346.1"/>
    <property type="molecule type" value="Genomic_DNA"/>
</dbReference>
<dbReference type="Pfam" id="PF13302">
    <property type="entry name" value="Acetyltransf_3"/>
    <property type="match status" value="1"/>
</dbReference>
<organism evidence="5 6">
    <name type="scientific">Cognatiyoonia koreensis</name>
    <dbReference type="NCBI Taxonomy" id="364200"/>
    <lineage>
        <taxon>Bacteria</taxon>
        <taxon>Pseudomonadati</taxon>
        <taxon>Pseudomonadota</taxon>
        <taxon>Alphaproteobacteria</taxon>
        <taxon>Rhodobacterales</taxon>
        <taxon>Paracoccaceae</taxon>
        <taxon>Cognatiyoonia</taxon>
    </lineage>
</organism>
<evidence type="ECO:0000313" key="6">
    <source>
        <dbReference type="Proteomes" id="UP000199167"/>
    </source>
</evidence>
<dbReference type="InterPro" id="IPR051531">
    <property type="entry name" value="N-acetyltransferase"/>
</dbReference>
<evidence type="ECO:0000256" key="3">
    <source>
        <dbReference type="ARBA" id="ARBA00038502"/>
    </source>
</evidence>
<dbReference type="Gene3D" id="3.40.630.30">
    <property type="match status" value="1"/>
</dbReference>
<keyword evidence="1 5" id="KW-0808">Transferase</keyword>
<dbReference type="Proteomes" id="UP000199167">
    <property type="component" value="Unassembled WGS sequence"/>
</dbReference>
<dbReference type="STRING" id="364200.SAMN04488515_1113"/>
<evidence type="ECO:0000256" key="2">
    <source>
        <dbReference type="ARBA" id="ARBA00023315"/>
    </source>
</evidence>
<evidence type="ECO:0000259" key="4">
    <source>
        <dbReference type="PROSITE" id="PS51186"/>
    </source>
</evidence>
<comment type="similarity">
    <text evidence="3">Belongs to the acetyltransferase family. RimJ subfamily.</text>
</comment>
<dbReference type="PROSITE" id="PS51186">
    <property type="entry name" value="GNAT"/>
    <property type="match status" value="1"/>
</dbReference>
<reference evidence="5 6" key="1">
    <citation type="submission" date="2016-10" db="EMBL/GenBank/DDBJ databases">
        <authorList>
            <person name="de Groot N.N."/>
        </authorList>
    </citation>
    <scope>NUCLEOTIDE SEQUENCE [LARGE SCALE GENOMIC DNA]</scope>
    <source>
        <strain evidence="5 6">DSM 17925</strain>
    </source>
</reference>